<name>A0A422QMX4_9BURK</name>
<accession>A0A422QMX4</accession>
<feature type="chain" id="PRO_5019307292" description="Heparinase" evidence="1">
    <location>
        <begin position="27"/>
        <end position="618"/>
    </location>
</feature>
<feature type="signal peptide" evidence="1">
    <location>
        <begin position="1"/>
        <end position="26"/>
    </location>
</feature>
<dbReference type="AlphaFoldDB" id="A0A422QMX4"/>
<dbReference type="EMBL" id="JSAB01000066">
    <property type="protein sequence ID" value="RNF31313.1"/>
    <property type="molecule type" value="Genomic_DNA"/>
</dbReference>
<sequence>MRHALPLLAAAALLAVPVRVPIHASAATTATPPLQRSVEQAYPQLEFLIQKLVKEREGIVMDGEKALNSKDKFLPGKIATGLADLLVHLPANDPRLPGMLRDYADLADLTIGMNNESWGIYYYIGALHRLKKAGLLEKAVRPATLERLRKQLDWRSFVRLPSYELIDLPTNYYGVAFSIARLRMLMGWEDAAGSEVLLDRMLKHYAKYSGEYGFSDETDGQGRFDRYSILLSAEICERFIETGLEVTPELKALLRKSADVALNSASADGTGFTMGRSLGPYGETAMLEILSTAAYLDVLTPQEKEYAYAYSARIAERYMAFWYQPGMRSVDMWNDGRRTDAYRGKHRILGENFSLLHQLIATNEMWNRAGMKDVAPRQDLAAWLERSRPKFSLTRFARGEHDRALAVWRDKGHVFSLSLINGGQSQHANSPYYPLPFAHGIVSGVADSGYSHPQLMPKFTLADGSELIATAFMKNIEAREQGSDHTVSYRQDALTRLGKNVPVADPRIRVETKYTLQPGAITRTDRYTPAAPLDVAKLTLEFGAFSKGATVEGNKVRFSDGAAQAFEVGGLATCSARPAAGDAAWQAPYGQMNTVVSCASGAFSMREPLEVSWTIRYQ</sequence>
<protein>
    <recommendedName>
        <fullName evidence="4">Heparinase</fullName>
    </recommendedName>
</protein>
<keyword evidence="3" id="KW-1185">Reference proteome</keyword>
<dbReference type="Proteomes" id="UP000283254">
    <property type="component" value="Unassembled WGS sequence"/>
</dbReference>
<reference evidence="2" key="1">
    <citation type="submission" date="2014-10" db="EMBL/GenBank/DDBJ databases">
        <title>Massilia sp. genome.</title>
        <authorList>
            <person name="Xu B."/>
            <person name="Dai L."/>
            <person name="Huang Z."/>
        </authorList>
    </citation>
    <scope>NUCLEOTIDE SEQUENCE [LARGE SCALE GENOMIC DNA]</scope>
    <source>
        <strain evidence="2">CFS-1</strain>
    </source>
</reference>
<dbReference type="RefSeq" id="WP_229414890.1">
    <property type="nucleotide sequence ID" value="NZ_JSAB01000066.1"/>
</dbReference>
<comment type="caution">
    <text evidence="2">The sequence shown here is derived from an EMBL/GenBank/DDBJ whole genome shotgun (WGS) entry which is preliminary data.</text>
</comment>
<organism evidence="2 3">
    <name type="scientific">Massilia aurea</name>
    <dbReference type="NCBI Taxonomy" id="373040"/>
    <lineage>
        <taxon>Bacteria</taxon>
        <taxon>Pseudomonadati</taxon>
        <taxon>Pseudomonadota</taxon>
        <taxon>Betaproteobacteria</taxon>
        <taxon>Burkholderiales</taxon>
        <taxon>Oxalobacteraceae</taxon>
        <taxon>Telluria group</taxon>
        <taxon>Massilia</taxon>
    </lineage>
</organism>
<evidence type="ECO:0008006" key="4">
    <source>
        <dbReference type="Google" id="ProtNLM"/>
    </source>
</evidence>
<evidence type="ECO:0000313" key="3">
    <source>
        <dbReference type="Proteomes" id="UP000283254"/>
    </source>
</evidence>
<keyword evidence="1" id="KW-0732">Signal</keyword>
<evidence type="ECO:0000313" key="2">
    <source>
        <dbReference type="EMBL" id="RNF31313.1"/>
    </source>
</evidence>
<gene>
    <name evidence="2" type="ORF">NM04_07950</name>
</gene>
<proteinExistence type="predicted"/>
<evidence type="ECO:0000256" key="1">
    <source>
        <dbReference type="SAM" id="SignalP"/>
    </source>
</evidence>